<accession>A0ABU0J851</accession>
<dbReference type="NCBIfam" id="TIGR00237">
    <property type="entry name" value="xseA"/>
    <property type="match status" value="1"/>
</dbReference>
<feature type="domain" description="Exonuclease VII large subunit C-terminal" evidence="8">
    <location>
        <begin position="132"/>
        <end position="472"/>
    </location>
</feature>
<comment type="catalytic activity">
    <reaction evidence="5 6">
        <text>Exonucleolytic cleavage in either 5'- to 3'- or 3'- to 5'-direction to yield nucleoside 5'-phosphates.</text>
        <dbReference type="EC" id="3.1.11.6"/>
    </reaction>
</comment>
<comment type="function">
    <text evidence="5">Bidirectionally degrades single-stranded DNA into large acid-insoluble oligonucleotides, which are then degraded further into small acid-soluble oligonucleotides.</text>
</comment>
<dbReference type="InterPro" id="IPR025824">
    <property type="entry name" value="OB-fold_nuc-bd_dom"/>
</dbReference>
<evidence type="ECO:0000256" key="6">
    <source>
        <dbReference type="RuleBase" id="RU004355"/>
    </source>
</evidence>
<dbReference type="Pfam" id="PF02601">
    <property type="entry name" value="Exonuc_VII_L"/>
    <property type="match status" value="1"/>
</dbReference>
<evidence type="ECO:0000259" key="8">
    <source>
        <dbReference type="Pfam" id="PF02601"/>
    </source>
</evidence>
<reference evidence="10 11" key="1">
    <citation type="submission" date="2023-07" db="EMBL/GenBank/DDBJ databases">
        <title>Genomic Encyclopedia of Type Strains, Phase IV (KMG-IV): sequencing the most valuable type-strain genomes for metagenomic binning, comparative biology and taxonomic classification.</title>
        <authorList>
            <person name="Goeker M."/>
        </authorList>
    </citation>
    <scope>NUCLEOTIDE SEQUENCE [LARGE SCALE GENOMIC DNA]</scope>
    <source>
        <strain evidence="10 11">DSM 19619</strain>
    </source>
</reference>
<evidence type="ECO:0000256" key="3">
    <source>
        <dbReference type="ARBA" id="ARBA00022801"/>
    </source>
</evidence>
<dbReference type="Pfam" id="PF13742">
    <property type="entry name" value="tRNA_anti_2"/>
    <property type="match status" value="1"/>
</dbReference>
<comment type="caution">
    <text evidence="10">The sequence shown here is derived from an EMBL/GenBank/DDBJ whole genome shotgun (WGS) entry which is preliminary data.</text>
</comment>
<evidence type="ECO:0000256" key="1">
    <source>
        <dbReference type="ARBA" id="ARBA00022490"/>
    </source>
</evidence>
<dbReference type="InterPro" id="IPR003753">
    <property type="entry name" value="Exonuc_VII_L"/>
</dbReference>
<evidence type="ECO:0000259" key="9">
    <source>
        <dbReference type="Pfam" id="PF13742"/>
    </source>
</evidence>
<dbReference type="HAMAP" id="MF_00378">
    <property type="entry name" value="Exonuc_7_L"/>
    <property type="match status" value="1"/>
</dbReference>
<dbReference type="PANTHER" id="PTHR30008:SF0">
    <property type="entry name" value="EXODEOXYRIBONUCLEASE 7 LARGE SUBUNIT"/>
    <property type="match status" value="1"/>
</dbReference>
<dbReference type="CDD" id="cd04489">
    <property type="entry name" value="ExoVII_LU_OBF"/>
    <property type="match status" value="1"/>
</dbReference>
<keyword evidence="3 5" id="KW-0378">Hydrolase</keyword>
<evidence type="ECO:0000256" key="7">
    <source>
        <dbReference type="SAM" id="MobiDB-lite"/>
    </source>
</evidence>
<sequence>MSDLPAESPSNAPEWSVSELSQALKRTVEEAYGYVRVRGEISGYRGPVASGHAYFALKDEGAKIDAVVWKGTLARLKTRPEEGMEVIAHGRLTTFPGKSSYQIVIDRLEPAGLGALMALLEERRRKFAAEGLFDEARKKPLPYLPQVIGVVTSPTGAVIRDILHRLSDRFPRRVVVWPVRVQGETSAAEVAAAIAGFGALAPGGPIPRPDVLIVARGGGSLEDLWSFNEEVVVRAAAACPIPLISAVGHETDWTLIDHVADRRAPTPTGAAEMAVPVRADLLADLADLGGRLTASTLRHIERRRSDLRNLARGLPGAEALLATPRQRLDLTAGRLTQALILNARRHQQRFDALSRRLLACSPRARLEIGRARLASLAERLAPRLLAREAHIGRERLQTLFSRLSAVAQTRTHRRRDALTRLATLLEAYSYQGVLKRGFALVRDGGDRPVRDVETARAAGLLDIQFADGRVRVRSEDGPPAPPSRPAMRRTRPGTDVPQKGLFD</sequence>
<evidence type="ECO:0000313" key="10">
    <source>
        <dbReference type="EMBL" id="MDQ0470452.1"/>
    </source>
</evidence>
<name>A0ABU0J851_9HYPH</name>
<dbReference type="PANTHER" id="PTHR30008">
    <property type="entry name" value="EXODEOXYRIBONUCLEASE 7 LARGE SUBUNIT"/>
    <property type="match status" value="1"/>
</dbReference>
<dbReference type="InterPro" id="IPR020579">
    <property type="entry name" value="Exonuc_VII_lsu_C"/>
</dbReference>
<organism evidence="10 11">
    <name type="scientific">Labrys wisconsinensis</name>
    <dbReference type="NCBI Taxonomy" id="425677"/>
    <lineage>
        <taxon>Bacteria</taxon>
        <taxon>Pseudomonadati</taxon>
        <taxon>Pseudomonadota</taxon>
        <taxon>Alphaproteobacteria</taxon>
        <taxon>Hyphomicrobiales</taxon>
        <taxon>Xanthobacteraceae</taxon>
        <taxon>Labrys</taxon>
    </lineage>
</organism>
<proteinExistence type="inferred from homology"/>
<dbReference type="GO" id="GO:0008855">
    <property type="term" value="F:exodeoxyribonuclease VII activity"/>
    <property type="evidence" value="ECO:0007669"/>
    <property type="project" value="UniProtKB-EC"/>
</dbReference>
<comment type="subcellular location">
    <subcellularLocation>
        <location evidence="5 6">Cytoplasm</location>
    </subcellularLocation>
</comment>
<feature type="domain" description="OB-fold nucleic acid binding" evidence="9">
    <location>
        <begin position="15"/>
        <end position="108"/>
    </location>
</feature>
<protein>
    <recommendedName>
        <fullName evidence="5">Exodeoxyribonuclease 7 large subunit</fullName>
        <ecNumber evidence="5">3.1.11.6</ecNumber>
    </recommendedName>
    <alternativeName>
        <fullName evidence="5">Exodeoxyribonuclease VII large subunit</fullName>
        <shortName evidence="5">Exonuclease VII large subunit</shortName>
    </alternativeName>
</protein>
<keyword evidence="11" id="KW-1185">Reference proteome</keyword>
<dbReference type="EC" id="3.1.11.6" evidence="5"/>
<evidence type="ECO:0000256" key="5">
    <source>
        <dbReference type="HAMAP-Rule" id="MF_00378"/>
    </source>
</evidence>
<comment type="subunit">
    <text evidence="5">Heterooligomer composed of large and small subunits.</text>
</comment>
<dbReference type="EMBL" id="JAUSVX010000006">
    <property type="protein sequence ID" value="MDQ0470452.1"/>
    <property type="molecule type" value="Genomic_DNA"/>
</dbReference>
<evidence type="ECO:0000256" key="2">
    <source>
        <dbReference type="ARBA" id="ARBA00022722"/>
    </source>
</evidence>
<feature type="region of interest" description="Disordered" evidence="7">
    <location>
        <begin position="472"/>
        <end position="503"/>
    </location>
</feature>
<dbReference type="RefSeq" id="WP_307274441.1">
    <property type="nucleotide sequence ID" value="NZ_JAUSVX010000006.1"/>
</dbReference>
<dbReference type="Proteomes" id="UP001242480">
    <property type="component" value="Unassembled WGS sequence"/>
</dbReference>
<gene>
    <name evidence="5" type="primary">xseA</name>
    <name evidence="10" type="ORF">QO011_003471</name>
</gene>
<keyword evidence="4 5" id="KW-0269">Exonuclease</keyword>
<keyword evidence="1 5" id="KW-0963">Cytoplasm</keyword>
<keyword evidence="2 5" id="KW-0540">Nuclease</keyword>
<evidence type="ECO:0000313" key="11">
    <source>
        <dbReference type="Proteomes" id="UP001242480"/>
    </source>
</evidence>
<evidence type="ECO:0000256" key="4">
    <source>
        <dbReference type="ARBA" id="ARBA00022839"/>
    </source>
</evidence>
<comment type="similarity">
    <text evidence="5 6">Belongs to the XseA family.</text>
</comment>